<dbReference type="GO" id="GO:0005975">
    <property type="term" value="P:carbohydrate metabolic process"/>
    <property type="evidence" value="ECO:0007669"/>
    <property type="project" value="InterPro"/>
</dbReference>
<keyword evidence="8" id="KW-1185">Reference proteome</keyword>
<dbReference type="Gene3D" id="3.20.20.80">
    <property type="entry name" value="Glycosidases"/>
    <property type="match status" value="1"/>
</dbReference>
<dbReference type="InterPro" id="IPR006103">
    <property type="entry name" value="Glyco_hydro_2_cat"/>
</dbReference>
<evidence type="ECO:0000313" key="8">
    <source>
        <dbReference type="Proteomes" id="UP000318055"/>
    </source>
</evidence>
<evidence type="ECO:0000313" key="7">
    <source>
        <dbReference type="EMBL" id="QDX28287.1"/>
    </source>
</evidence>
<dbReference type="AlphaFoldDB" id="A0A518RLF9"/>
<dbReference type="InterPro" id="IPR051913">
    <property type="entry name" value="GH2_Domain-Containing"/>
</dbReference>
<dbReference type="InterPro" id="IPR036156">
    <property type="entry name" value="Beta-gal/glucu_dom_sf"/>
</dbReference>
<feature type="domain" description="Glycoside hydrolase family 2 immunoglobulin-like beta-sandwich" evidence="4">
    <location>
        <begin position="184"/>
        <end position="263"/>
    </location>
</feature>
<dbReference type="OrthoDB" id="9758603at2"/>
<organism evidence="7 8">
    <name type="scientific">Sphingomonas suaedae</name>
    <dbReference type="NCBI Taxonomy" id="2599297"/>
    <lineage>
        <taxon>Bacteria</taxon>
        <taxon>Pseudomonadati</taxon>
        <taxon>Pseudomonadota</taxon>
        <taxon>Alphaproteobacteria</taxon>
        <taxon>Sphingomonadales</taxon>
        <taxon>Sphingomonadaceae</taxon>
        <taxon>Sphingomonas</taxon>
    </lineage>
</organism>
<comment type="similarity">
    <text evidence="1">Belongs to the glycosyl hydrolase 2 family.</text>
</comment>
<dbReference type="InterPro" id="IPR013783">
    <property type="entry name" value="Ig-like_fold"/>
</dbReference>
<dbReference type="InterPro" id="IPR017853">
    <property type="entry name" value="GH"/>
</dbReference>
<dbReference type="SUPFAM" id="SSF51445">
    <property type="entry name" value="(Trans)glycosidases"/>
    <property type="match status" value="1"/>
</dbReference>
<evidence type="ECO:0000259" key="5">
    <source>
        <dbReference type="Pfam" id="PF02836"/>
    </source>
</evidence>
<evidence type="ECO:0000256" key="2">
    <source>
        <dbReference type="ARBA" id="ARBA00022801"/>
    </source>
</evidence>
<dbReference type="Proteomes" id="UP000318055">
    <property type="component" value="Chromosome"/>
</dbReference>
<dbReference type="InterPro" id="IPR006102">
    <property type="entry name" value="Ig-like_GH2"/>
</dbReference>
<keyword evidence="3" id="KW-0326">Glycosidase</keyword>
<reference evidence="7 8" key="1">
    <citation type="submission" date="2019-07" db="EMBL/GenBank/DDBJ databases">
        <title>Sphingomonas alkalisoli sp. nov., isolated from rhizosphere soil of Suaedae salsa.</title>
        <authorList>
            <person name="Zhang H."/>
            <person name="Xu L."/>
            <person name="Zhang J.-X."/>
            <person name="Sun J.-Q."/>
        </authorList>
    </citation>
    <scope>NUCLEOTIDE SEQUENCE [LARGE SCALE GENOMIC DNA]</scope>
    <source>
        <strain evidence="7 8">XS-10</strain>
    </source>
</reference>
<dbReference type="PANTHER" id="PTHR42732">
    <property type="entry name" value="BETA-GALACTOSIDASE"/>
    <property type="match status" value="1"/>
</dbReference>
<name>A0A518RLF9_9SPHN</name>
<dbReference type="InterPro" id="IPR008979">
    <property type="entry name" value="Galactose-bd-like_sf"/>
</dbReference>
<protein>
    <submittedName>
        <fullName evidence="7">Glycoside hydrolase family 2</fullName>
    </submittedName>
</protein>
<dbReference type="InterPro" id="IPR006104">
    <property type="entry name" value="Glyco_hydro_2_N"/>
</dbReference>
<dbReference type="GO" id="GO:0004553">
    <property type="term" value="F:hydrolase activity, hydrolyzing O-glycosyl compounds"/>
    <property type="evidence" value="ECO:0007669"/>
    <property type="project" value="InterPro"/>
</dbReference>
<evidence type="ECO:0000256" key="3">
    <source>
        <dbReference type="ARBA" id="ARBA00023295"/>
    </source>
</evidence>
<dbReference type="Gene3D" id="2.60.120.260">
    <property type="entry name" value="Galactose-binding domain-like"/>
    <property type="match status" value="1"/>
</dbReference>
<feature type="domain" description="Glycoside hydrolase family 2 catalytic" evidence="5">
    <location>
        <begin position="352"/>
        <end position="490"/>
    </location>
</feature>
<dbReference type="PANTHER" id="PTHR42732:SF2">
    <property type="entry name" value="BETA-MANNOSIDASE"/>
    <property type="match status" value="1"/>
</dbReference>
<keyword evidence="2 7" id="KW-0378">Hydrolase</keyword>
<dbReference type="SUPFAM" id="SSF49785">
    <property type="entry name" value="Galactose-binding domain-like"/>
    <property type="match status" value="1"/>
</dbReference>
<sequence length="608" mass="67252">MTRWGKAVTAENAWRSYPRPQMKRKDWLNLNGKWDYAITPLDAPQPSRMDGKILVPFAVESRLSGVQRRLTANDRLWYRRDFTVPAAWAGQNVLIHFGAVDFEAAVFVNGAFAGSHRGGSDAFSFDITPFLRAGANALEVRVTDPTTDGSQPRGKQTLDPRGIWYTAVSGIWQTVWLEPVPRLHIKEVRATPHIDTGMLAVDVLLSSGSMATDAVRVTARAGGKVVGSTLIRGNRRGFIAIPNARLWSPDDPFLYDLTAELVTVGNPLGGGRPNPPMYQQGQTQREADAFATAKIVGAPRDTVDAYFAMRKISVGRGPVGNRLALHLNNKPLFHNGTLDQGWWPESLLTPPSEEAMIYDMEFLQKAGFNMLRKHIKVEPAQYYAAADRMGMLIWQDMPSGGFRDQGVGRASDRQATLSSDDMAQFQDELSRMIGDLRAFPSIVMWVVNNEGWGQYDAATLGRFVKGTDPSRLVNAVSGWQDVGDTPSDVYDIHSYDETPKSPEWRPGRASVIGEFGGVSYSVPGHLWFPDRVDRLYQAAKTPEDYLARYKQKMGGVVRQKQMEGLAASVYTETTDVEGELNGLLTYDRAVIKIPVGTLAEIAAPLTED</sequence>
<dbReference type="Pfam" id="PF00703">
    <property type="entry name" value="Glyco_hydro_2"/>
    <property type="match status" value="1"/>
</dbReference>
<feature type="domain" description="Glycosyl hydrolases family 2 sugar binding" evidence="6">
    <location>
        <begin position="71"/>
        <end position="176"/>
    </location>
</feature>
<dbReference type="Pfam" id="PF02837">
    <property type="entry name" value="Glyco_hydro_2_N"/>
    <property type="match status" value="1"/>
</dbReference>
<dbReference type="EMBL" id="CP042239">
    <property type="protein sequence ID" value="QDX28287.1"/>
    <property type="molecule type" value="Genomic_DNA"/>
</dbReference>
<evidence type="ECO:0000259" key="4">
    <source>
        <dbReference type="Pfam" id="PF00703"/>
    </source>
</evidence>
<gene>
    <name evidence="7" type="ORF">FPZ54_13700</name>
</gene>
<dbReference type="SUPFAM" id="SSF49303">
    <property type="entry name" value="beta-Galactosidase/glucuronidase domain"/>
    <property type="match status" value="1"/>
</dbReference>
<evidence type="ECO:0000256" key="1">
    <source>
        <dbReference type="ARBA" id="ARBA00007401"/>
    </source>
</evidence>
<accession>A0A518RLF9</accession>
<dbReference type="KEGG" id="ssua:FPZ54_13700"/>
<dbReference type="Pfam" id="PF02836">
    <property type="entry name" value="Glyco_hydro_2_C"/>
    <property type="match status" value="1"/>
</dbReference>
<evidence type="ECO:0000259" key="6">
    <source>
        <dbReference type="Pfam" id="PF02837"/>
    </source>
</evidence>
<dbReference type="Gene3D" id="2.60.40.10">
    <property type="entry name" value="Immunoglobulins"/>
    <property type="match status" value="1"/>
</dbReference>
<proteinExistence type="inferred from homology"/>